<dbReference type="RefSeq" id="WP_061980869.1">
    <property type="nucleotide sequence ID" value="NZ_FOPQ01000002.1"/>
</dbReference>
<dbReference type="InterPro" id="IPR011051">
    <property type="entry name" value="RmlC_Cupin_sf"/>
</dbReference>
<evidence type="ECO:0000313" key="6">
    <source>
        <dbReference type="Proteomes" id="UP000186883"/>
    </source>
</evidence>
<dbReference type="PANTHER" id="PTHR35848">
    <property type="entry name" value="OXALATE-BINDING PROTEIN"/>
    <property type="match status" value="1"/>
</dbReference>
<comment type="caution">
    <text evidence="3">The sequence shown here is derived from an EMBL/GenBank/DDBJ whole genome shotgun (WGS) entry which is preliminary data.</text>
</comment>
<dbReference type="InterPro" id="IPR014710">
    <property type="entry name" value="RmlC-like_jellyroll"/>
</dbReference>
<dbReference type="InterPro" id="IPR013096">
    <property type="entry name" value="Cupin_2"/>
</dbReference>
<evidence type="ECO:0000259" key="2">
    <source>
        <dbReference type="Pfam" id="PF07883"/>
    </source>
</evidence>
<dbReference type="OrthoDB" id="3296127at2"/>
<protein>
    <submittedName>
        <fullName evidence="3">Cupin</fullName>
    </submittedName>
</protein>
<dbReference type="GO" id="GO:0046872">
    <property type="term" value="F:metal ion binding"/>
    <property type="evidence" value="ECO:0007669"/>
    <property type="project" value="UniProtKB-KW"/>
</dbReference>
<feature type="domain" description="Cupin type-2" evidence="2">
    <location>
        <begin position="36"/>
        <end position="104"/>
    </location>
</feature>
<accession>A0A154M414</accession>
<keyword evidence="1" id="KW-0479">Metal-binding</keyword>
<dbReference type="Pfam" id="PF07883">
    <property type="entry name" value="Cupin_2"/>
    <property type="match status" value="1"/>
</dbReference>
<dbReference type="EMBL" id="LQCI01000052">
    <property type="protein sequence ID" value="KZB79364.1"/>
    <property type="molecule type" value="Genomic_DNA"/>
</dbReference>
<dbReference type="SUPFAM" id="SSF51182">
    <property type="entry name" value="RmlC-like cupins"/>
    <property type="match status" value="1"/>
</dbReference>
<evidence type="ECO:0000313" key="5">
    <source>
        <dbReference type="Proteomes" id="UP000076321"/>
    </source>
</evidence>
<dbReference type="InterPro" id="IPR051610">
    <property type="entry name" value="GPI/OXD"/>
</dbReference>
<keyword evidence="6" id="KW-1185">Reference proteome</keyword>
<gene>
    <name evidence="4" type="ORF">ATP06_0217100</name>
    <name evidence="3" type="ORF">AVL48_17415</name>
</gene>
<sequence length="127" mass="14103">MEIRPLEREKMVFENGAYGQRLLPWAALNAPFEGAWVTVPAHGATGAHSHHEYEIFIAVSGEAVVETGGERRAFRPGDIEFHAPGTEHRILNDGAEDFEMYAIWWDADMTAKFAARHAAQPSERAGV</sequence>
<dbReference type="Proteomes" id="UP000076321">
    <property type="component" value="Unassembled WGS sequence"/>
</dbReference>
<evidence type="ECO:0000313" key="3">
    <source>
        <dbReference type="EMBL" id="KZB79364.1"/>
    </source>
</evidence>
<dbReference type="EMBL" id="LOBU02000013">
    <property type="protein sequence ID" value="OKA07547.1"/>
    <property type="molecule type" value="Genomic_DNA"/>
</dbReference>
<dbReference type="AlphaFoldDB" id="A0A154M414"/>
<dbReference type="Gene3D" id="2.60.120.10">
    <property type="entry name" value="Jelly Rolls"/>
    <property type="match status" value="1"/>
</dbReference>
<reference evidence="3 5" key="1">
    <citation type="submission" date="2015-12" db="EMBL/GenBank/DDBJ databases">
        <title>Amycolatopsis regifaucium genome sequencing and assembly.</title>
        <authorList>
            <person name="Mayilraj S."/>
        </authorList>
    </citation>
    <scope>NUCLEOTIDE SEQUENCE [LARGE SCALE GENOMIC DNA]</scope>
    <source>
        <strain evidence="3 5">GY080</strain>
    </source>
</reference>
<evidence type="ECO:0000256" key="1">
    <source>
        <dbReference type="ARBA" id="ARBA00022723"/>
    </source>
</evidence>
<proteinExistence type="predicted"/>
<name>A0A154M414_9PSEU</name>
<reference evidence="4 6" key="2">
    <citation type="submission" date="2016-11" db="EMBL/GenBank/DDBJ databases">
        <title>Genome sequencing of Amycolatopsis regifaucium.</title>
        <authorList>
            <person name="Mayilraj S."/>
            <person name="Kaur N."/>
        </authorList>
    </citation>
    <scope>NUCLEOTIDE SEQUENCE [LARGE SCALE GENOMIC DNA]</scope>
    <source>
        <strain evidence="4 6">GY080</strain>
    </source>
</reference>
<evidence type="ECO:0000313" key="4">
    <source>
        <dbReference type="EMBL" id="OKA07547.1"/>
    </source>
</evidence>
<dbReference type="Proteomes" id="UP000186883">
    <property type="component" value="Unassembled WGS sequence"/>
</dbReference>
<dbReference type="CDD" id="cd06988">
    <property type="entry name" value="cupin_DddK"/>
    <property type="match status" value="1"/>
</dbReference>
<organism evidence="3 5">
    <name type="scientific">Amycolatopsis regifaucium</name>
    <dbReference type="NCBI Taxonomy" id="546365"/>
    <lineage>
        <taxon>Bacteria</taxon>
        <taxon>Bacillati</taxon>
        <taxon>Actinomycetota</taxon>
        <taxon>Actinomycetes</taxon>
        <taxon>Pseudonocardiales</taxon>
        <taxon>Pseudonocardiaceae</taxon>
        <taxon>Amycolatopsis</taxon>
    </lineage>
</organism>
<dbReference type="PANTHER" id="PTHR35848:SF6">
    <property type="entry name" value="CUPIN TYPE-2 DOMAIN-CONTAINING PROTEIN"/>
    <property type="match status" value="1"/>
</dbReference>